<evidence type="ECO:0000313" key="2">
    <source>
        <dbReference type="Proteomes" id="UP001218218"/>
    </source>
</evidence>
<dbReference type="EMBL" id="JARIHO010000001">
    <property type="protein sequence ID" value="KAJ7367585.1"/>
    <property type="molecule type" value="Genomic_DNA"/>
</dbReference>
<evidence type="ECO:0000313" key="1">
    <source>
        <dbReference type="EMBL" id="KAJ7367585.1"/>
    </source>
</evidence>
<dbReference type="AlphaFoldDB" id="A0AAD7F6C6"/>
<accession>A0AAD7F6C6</accession>
<comment type="caution">
    <text evidence="1">The sequence shown here is derived from an EMBL/GenBank/DDBJ whole genome shotgun (WGS) entry which is preliminary data.</text>
</comment>
<reference evidence="1" key="1">
    <citation type="submission" date="2023-03" db="EMBL/GenBank/DDBJ databases">
        <title>Massive genome expansion in bonnet fungi (Mycena s.s.) driven by repeated elements and novel gene families across ecological guilds.</title>
        <authorList>
            <consortium name="Lawrence Berkeley National Laboratory"/>
            <person name="Harder C.B."/>
            <person name="Miyauchi S."/>
            <person name="Viragh M."/>
            <person name="Kuo A."/>
            <person name="Thoen E."/>
            <person name="Andreopoulos B."/>
            <person name="Lu D."/>
            <person name="Skrede I."/>
            <person name="Drula E."/>
            <person name="Henrissat B."/>
            <person name="Morin E."/>
            <person name="Kohler A."/>
            <person name="Barry K."/>
            <person name="LaButti K."/>
            <person name="Morin E."/>
            <person name="Salamov A."/>
            <person name="Lipzen A."/>
            <person name="Mereny Z."/>
            <person name="Hegedus B."/>
            <person name="Baldrian P."/>
            <person name="Stursova M."/>
            <person name="Weitz H."/>
            <person name="Taylor A."/>
            <person name="Grigoriev I.V."/>
            <person name="Nagy L.G."/>
            <person name="Martin F."/>
            <person name="Kauserud H."/>
        </authorList>
    </citation>
    <scope>NUCLEOTIDE SEQUENCE</scope>
    <source>
        <strain evidence="1">CBHHK002</strain>
    </source>
</reference>
<organism evidence="1 2">
    <name type="scientific">Mycena albidolilacea</name>
    <dbReference type="NCBI Taxonomy" id="1033008"/>
    <lineage>
        <taxon>Eukaryota</taxon>
        <taxon>Fungi</taxon>
        <taxon>Dikarya</taxon>
        <taxon>Basidiomycota</taxon>
        <taxon>Agaricomycotina</taxon>
        <taxon>Agaricomycetes</taxon>
        <taxon>Agaricomycetidae</taxon>
        <taxon>Agaricales</taxon>
        <taxon>Marasmiineae</taxon>
        <taxon>Mycenaceae</taxon>
        <taxon>Mycena</taxon>
    </lineage>
</organism>
<gene>
    <name evidence="1" type="ORF">DFH08DRAFT_795736</name>
</gene>
<dbReference type="Proteomes" id="UP001218218">
    <property type="component" value="Unassembled WGS sequence"/>
</dbReference>
<keyword evidence="2" id="KW-1185">Reference proteome</keyword>
<protein>
    <submittedName>
        <fullName evidence="1">Uncharacterized protein</fullName>
    </submittedName>
</protein>
<sequence length="193" mass="21748">MPGKPVVRCLAKHNSPEAEKSSDEDAESLQKEILLVERVKIMIPCNVWTSNYFSNSFTLISWAWDTCSEAQHLGWIANNINGFGAATLTCWIDSEDQPGQAQWLQWWSHRQDEDWWAGQIGAVGQVDRTRAGQWILGLLCKGGQQMTYLWLGILSGSIWAGWQALTFSATDIQVLTNQAFLLVQCLESKHHVV</sequence>
<proteinExistence type="predicted"/>
<name>A0AAD7F6C6_9AGAR</name>